<dbReference type="InterPro" id="IPR043968">
    <property type="entry name" value="SGNH"/>
</dbReference>
<feature type="domain" description="Acyltransferase 3" evidence="2">
    <location>
        <begin position="15"/>
        <end position="350"/>
    </location>
</feature>
<accession>A0A2S4MMG9</accession>
<dbReference type="Proteomes" id="UP000237381">
    <property type="component" value="Unassembled WGS sequence"/>
</dbReference>
<dbReference type="GO" id="GO:0016747">
    <property type="term" value="F:acyltransferase activity, transferring groups other than amino-acyl groups"/>
    <property type="evidence" value="ECO:0007669"/>
    <property type="project" value="InterPro"/>
</dbReference>
<feature type="transmembrane region" description="Helical" evidence="1">
    <location>
        <begin position="299"/>
        <end position="316"/>
    </location>
</feature>
<dbReference type="Pfam" id="PF19040">
    <property type="entry name" value="SGNH"/>
    <property type="match status" value="1"/>
</dbReference>
<feature type="transmembrane region" description="Helical" evidence="1">
    <location>
        <begin position="36"/>
        <end position="60"/>
    </location>
</feature>
<feature type="transmembrane region" description="Helical" evidence="1">
    <location>
        <begin position="171"/>
        <end position="190"/>
    </location>
</feature>
<comment type="caution">
    <text evidence="4">The sequence shown here is derived from an EMBL/GenBank/DDBJ whole genome shotgun (WGS) entry which is preliminary data.</text>
</comment>
<dbReference type="PANTHER" id="PTHR23028">
    <property type="entry name" value="ACETYLTRANSFERASE"/>
    <property type="match status" value="1"/>
</dbReference>
<keyword evidence="1" id="KW-0472">Membrane</keyword>
<dbReference type="RefSeq" id="WP_103701903.1">
    <property type="nucleotide sequence ID" value="NZ_PQGA01000001.1"/>
</dbReference>
<gene>
    <name evidence="4" type="ORF">B0G62_101338</name>
</gene>
<dbReference type="SUPFAM" id="SSF52266">
    <property type="entry name" value="SGNH hydrolase"/>
    <property type="match status" value="1"/>
</dbReference>
<feature type="domain" description="SGNH" evidence="3">
    <location>
        <begin position="424"/>
        <end position="668"/>
    </location>
</feature>
<evidence type="ECO:0000259" key="3">
    <source>
        <dbReference type="Pfam" id="PF19040"/>
    </source>
</evidence>
<sequence length="677" mass="73581">MSISTDKASVAYRSDIDGLRAVAVASVVIFHAFPDWLAGGFVGVDIFFAISGYLISRHIIESLAKQRFSLVDFYTRRVKRIYPALIIVLIASLLAGLALMASGELTRLSGDALASVLFLANIHFYTTADYFSQGAAASPLLHLWSLGVEEQYYIVWPVALFVLWRYTSRRVAVAAIALAMLLSFAASVLLSASHANAAFYLPVTRVWELLFGSMLAWFEVAGFAGFASARPLIALRGRTMLRVRDAVASLGLALIVASALLYDPKIVFPGWRAALPAGGATLVIAAGREAWLSRRVLSLRPFVYCGLISYPLYLWHWPILAFLRLLSSGAPSTLQLVLAIAAAVALSALTFNCIEAPARYSTPARKYPLRVAGALFCAMMSIGLSSYAISRDDGLPGRFPDATFGADQQHWAYSGDCKKVFPASDFCMMPGGDGRAQIALLGDSHANHYYEGLRTALGSGHAGLLAVGSGNCPPFFGIDIHLGGYVKHCAALFDNVLDYVIRSPDIHTVILSSYAISSIKGGFDYDEGSYIKLVARDDPRTGEDNLAVYLAGLRRTLERLTAAGKNVVFVLDTPELDFDPNTCVRRPVQFSVRSPCAISRVKVEQRLTAIQQRIEATLAEYPQVRVFNPVPLLCDAHNCYARHGGKFLYADRDHLSSDGSMFMGKLLLKDVMPGSGV</sequence>
<feature type="transmembrane region" description="Helical" evidence="1">
    <location>
        <begin position="81"/>
        <end position="101"/>
    </location>
</feature>
<dbReference type="GO" id="GO:0009103">
    <property type="term" value="P:lipopolysaccharide biosynthetic process"/>
    <property type="evidence" value="ECO:0007669"/>
    <property type="project" value="TreeGrafter"/>
</dbReference>
<keyword evidence="5" id="KW-1185">Reference proteome</keyword>
<feature type="transmembrane region" description="Helical" evidence="1">
    <location>
        <begin position="268"/>
        <end position="287"/>
    </location>
</feature>
<organism evidence="4 5">
    <name type="scientific">Paraburkholderia eburnea</name>
    <dbReference type="NCBI Taxonomy" id="1189126"/>
    <lineage>
        <taxon>Bacteria</taxon>
        <taxon>Pseudomonadati</taxon>
        <taxon>Pseudomonadota</taxon>
        <taxon>Betaproteobacteria</taxon>
        <taxon>Burkholderiales</taxon>
        <taxon>Burkholderiaceae</taxon>
        <taxon>Paraburkholderia</taxon>
    </lineage>
</organism>
<reference evidence="4 5" key="1">
    <citation type="submission" date="2018-01" db="EMBL/GenBank/DDBJ databases">
        <title>Genomic Encyclopedia of Type Strains, Phase III (KMG-III): the genomes of soil and plant-associated and newly described type strains.</title>
        <authorList>
            <person name="Whitman W."/>
        </authorList>
    </citation>
    <scope>NUCLEOTIDE SEQUENCE [LARGE SCALE GENOMIC DNA]</scope>
    <source>
        <strain evidence="4 5">JCM 18070</strain>
    </source>
</reference>
<evidence type="ECO:0000259" key="2">
    <source>
        <dbReference type="Pfam" id="PF01757"/>
    </source>
</evidence>
<dbReference type="AlphaFoldDB" id="A0A2S4MMG9"/>
<evidence type="ECO:0000256" key="1">
    <source>
        <dbReference type="SAM" id="Phobius"/>
    </source>
</evidence>
<dbReference type="GO" id="GO:0016020">
    <property type="term" value="C:membrane"/>
    <property type="evidence" value="ECO:0007669"/>
    <property type="project" value="TreeGrafter"/>
</dbReference>
<dbReference type="Pfam" id="PF01757">
    <property type="entry name" value="Acyl_transf_3"/>
    <property type="match status" value="1"/>
</dbReference>
<feature type="transmembrane region" description="Helical" evidence="1">
    <location>
        <begin position="141"/>
        <end position="164"/>
    </location>
</feature>
<dbReference type="OrthoDB" id="9814807at2"/>
<dbReference type="EMBL" id="PQGA01000001">
    <property type="protein sequence ID" value="POR55942.1"/>
    <property type="molecule type" value="Genomic_DNA"/>
</dbReference>
<feature type="transmembrane region" description="Helical" evidence="1">
    <location>
        <begin position="245"/>
        <end position="262"/>
    </location>
</feature>
<evidence type="ECO:0000313" key="5">
    <source>
        <dbReference type="Proteomes" id="UP000237381"/>
    </source>
</evidence>
<proteinExistence type="predicted"/>
<name>A0A2S4MMG9_9BURK</name>
<dbReference type="InterPro" id="IPR002656">
    <property type="entry name" value="Acyl_transf_3_dom"/>
</dbReference>
<dbReference type="PANTHER" id="PTHR23028:SF53">
    <property type="entry name" value="ACYL_TRANSF_3 DOMAIN-CONTAINING PROTEIN"/>
    <property type="match status" value="1"/>
</dbReference>
<protein>
    <submittedName>
        <fullName evidence="4">Peptidoglycan/LPS O-acetylase OafA/YrhL</fullName>
    </submittedName>
</protein>
<keyword evidence="1" id="KW-0812">Transmembrane</keyword>
<feature type="transmembrane region" description="Helical" evidence="1">
    <location>
        <begin position="336"/>
        <end position="355"/>
    </location>
</feature>
<feature type="transmembrane region" description="Helical" evidence="1">
    <location>
        <begin position="367"/>
        <end position="389"/>
    </location>
</feature>
<evidence type="ECO:0000313" key="4">
    <source>
        <dbReference type="EMBL" id="POR55942.1"/>
    </source>
</evidence>
<dbReference type="InterPro" id="IPR050879">
    <property type="entry name" value="Acyltransferase_3"/>
</dbReference>
<keyword evidence="1" id="KW-1133">Transmembrane helix</keyword>
<feature type="transmembrane region" description="Helical" evidence="1">
    <location>
        <begin position="210"/>
        <end position="233"/>
    </location>
</feature>